<dbReference type="Gene3D" id="3.40.50.11890">
    <property type="match status" value="1"/>
</dbReference>
<dbReference type="Gene3D" id="3.40.50.11900">
    <property type="match status" value="1"/>
</dbReference>
<comment type="caution">
    <text evidence="5">The sequence shown here is derived from an EMBL/GenBank/DDBJ whole genome shotgun (WGS) entry which is preliminary data.</text>
</comment>
<dbReference type="EMBL" id="DROD01000006">
    <property type="protein sequence ID" value="HHJ51562.1"/>
    <property type="molecule type" value="Genomic_DNA"/>
</dbReference>
<reference evidence="5" key="1">
    <citation type="journal article" date="2020" name="mSystems">
        <title>Genome- and Community-Level Interaction Insights into Carbon Utilization and Element Cycling Functions of Hydrothermarchaeota in Hydrothermal Sediment.</title>
        <authorList>
            <person name="Zhou Z."/>
            <person name="Liu Y."/>
            <person name="Xu W."/>
            <person name="Pan J."/>
            <person name="Luo Z.H."/>
            <person name="Li M."/>
        </authorList>
    </citation>
    <scope>NUCLEOTIDE SEQUENCE [LARGE SCALE GENOMIC DNA]</scope>
    <source>
        <strain evidence="5">HyVt-527</strain>
    </source>
</reference>
<evidence type="ECO:0000256" key="1">
    <source>
        <dbReference type="ARBA" id="ARBA00005806"/>
    </source>
</evidence>
<proteinExistence type="inferred from homology"/>
<keyword evidence="3" id="KW-0408">Iron</keyword>
<protein>
    <submittedName>
        <fullName evidence="5">2-hydroxyacyl-CoA dehydratase</fullName>
    </submittedName>
</protein>
<dbReference type="AlphaFoldDB" id="A0A7V5PM19"/>
<organism evidence="5">
    <name type="scientific">Caldithrix abyssi</name>
    <dbReference type="NCBI Taxonomy" id="187145"/>
    <lineage>
        <taxon>Bacteria</taxon>
        <taxon>Pseudomonadati</taxon>
        <taxon>Calditrichota</taxon>
        <taxon>Calditrichia</taxon>
        <taxon>Calditrichales</taxon>
        <taxon>Calditrichaceae</taxon>
        <taxon>Caldithrix</taxon>
    </lineage>
</organism>
<dbReference type="GO" id="GO:0046872">
    <property type="term" value="F:metal ion binding"/>
    <property type="evidence" value="ECO:0007669"/>
    <property type="project" value="UniProtKB-KW"/>
</dbReference>
<sequence>MSIGASLKYVLNYQLIGRNVLRWQRRQSERKPFRSSKWRTDILAPPLKIGARTKELVARHYLEGRYVNGHKPVAWVTSGGPVEILQALGFYVLYPENHGALCGARRAVVEISTEAENAGYSRDICSYARTDIGSVLSGKTPVGKLPKPDLLLACTNICQTVLHWYRVLAKHFNVPLVLIDTPFVYDEAPEHAIEFVRRQLEESIPVAEKVAGKSLKFKELKRVLQLSKDAAELWLEIMATGKNRPAPLSVFDQFIHMAPIVEMRGKPETVDFYARMLKELNERIEKGIGAVKNERKRLLWDNLPIWYRLRYLAEYLGERGIAVVASTYTNAWGELAPLMDADKPLESMAKTYIYPILNRGTQYKLDTMRRMVKEFALDGVILHSDRSCKPYSIGQVDQRNRLIKEYGIPALLLEADHDDPRAYAEEQAASRLAAFVEMLED</sequence>
<evidence type="ECO:0000313" key="5">
    <source>
        <dbReference type="EMBL" id="HHJ51562.1"/>
    </source>
</evidence>
<keyword evidence="2" id="KW-0479">Metal-binding</keyword>
<dbReference type="GO" id="GO:0051536">
    <property type="term" value="F:iron-sulfur cluster binding"/>
    <property type="evidence" value="ECO:0007669"/>
    <property type="project" value="UniProtKB-KW"/>
</dbReference>
<dbReference type="PANTHER" id="PTHR30548:SF4">
    <property type="entry name" value="SUBUNIT OF OXYGEN-SENSITIVE 2-HYDROXYISOCAPROYL-COA DEHYDRATASE"/>
    <property type="match status" value="1"/>
</dbReference>
<dbReference type="PANTHER" id="PTHR30548">
    <property type="entry name" value="2-HYDROXYGLUTARYL-COA DEHYDRATASE, D-COMPONENT-RELATED"/>
    <property type="match status" value="1"/>
</dbReference>
<gene>
    <name evidence="5" type="ORF">ENJ89_00080</name>
</gene>
<evidence type="ECO:0000256" key="3">
    <source>
        <dbReference type="ARBA" id="ARBA00023004"/>
    </source>
</evidence>
<keyword evidence="4" id="KW-0411">Iron-sulfur</keyword>
<dbReference type="Pfam" id="PF06050">
    <property type="entry name" value="HGD-D"/>
    <property type="match status" value="1"/>
</dbReference>
<name>A0A7V5PM19_CALAY</name>
<dbReference type="Proteomes" id="UP000886124">
    <property type="component" value="Unassembled WGS sequence"/>
</dbReference>
<evidence type="ECO:0000256" key="2">
    <source>
        <dbReference type="ARBA" id="ARBA00022723"/>
    </source>
</evidence>
<accession>A0A7V5PM19</accession>
<dbReference type="InterPro" id="IPR010327">
    <property type="entry name" value="FldB/FldC_alpha/beta"/>
</dbReference>
<evidence type="ECO:0000256" key="4">
    <source>
        <dbReference type="ARBA" id="ARBA00023014"/>
    </source>
</evidence>
<comment type="similarity">
    <text evidence="1">Belongs to the FldB/FldC dehydratase alpha/beta subunit family.</text>
</comment>